<sequence length="158" mass="17534">MIRLSWLISLGISLLGFLIIGHFFTIQPDETVSQGSLGFIGIIFVLPFLLLSIFITFRYILMLTRSTTDPLIKTFSIVGGFIMIGVLVYFSLDYKNDILATLDGADAAGGYNLPSLNEYTYTIYFNFYTFALIHAFVGIIAAVVGVVKPEAKKEELPE</sequence>
<keyword evidence="1" id="KW-0472">Membrane</keyword>
<keyword evidence="3" id="KW-1185">Reference proteome</keyword>
<evidence type="ECO:0000256" key="1">
    <source>
        <dbReference type="SAM" id="Phobius"/>
    </source>
</evidence>
<dbReference type="OrthoDB" id="2617300at2"/>
<feature type="transmembrane region" description="Helical" evidence="1">
    <location>
        <begin position="123"/>
        <end position="147"/>
    </location>
</feature>
<reference evidence="2 3" key="1">
    <citation type="submission" date="2014-02" db="EMBL/GenBank/DDBJ databases">
        <title>Draft genome sequence of Lysinibacillus sinduriensis JCM 15800.</title>
        <authorList>
            <person name="Zhang F."/>
            <person name="Wang G."/>
            <person name="Zhang L."/>
        </authorList>
    </citation>
    <scope>NUCLEOTIDE SEQUENCE [LARGE SCALE GENOMIC DNA]</scope>
    <source>
        <strain evidence="2 3">JCM 15800</strain>
    </source>
</reference>
<dbReference type="RefSeq" id="WP_036198735.1">
    <property type="nucleotide sequence ID" value="NZ_AVCY01000013.1"/>
</dbReference>
<comment type="caution">
    <text evidence="2">The sequence shown here is derived from an EMBL/GenBank/DDBJ whole genome shotgun (WGS) entry which is preliminary data.</text>
</comment>
<evidence type="ECO:0000313" key="2">
    <source>
        <dbReference type="EMBL" id="KGR76828.1"/>
    </source>
</evidence>
<feature type="transmembrane region" description="Helical" evidence="1">
    <location>
        <begin position="37"/>
        <end position="60"/>
    </location>
</feature>
<feature type="transmembrane region" description="Helical" evidence="1">
    <location>
        <begin position="7"/>
        <end position="25"/>
    </location>
</feature>
<protein>
    <recommendedName>
        <fullName evidence="4">Nucleoside-diphosphate sugar epimerase</fullName>
    </recommendedName>
</protein>
<dbReference type="AlphaFoldDB" id="A0A0A3I2H2"/>
<dbReference type="EMBL" id="JPVO01000043">
    <property type="protein sequence ID" value="KGR76828.1"/>
    <property type="molecule type" value="Genomic_DNA"/>
</dbReference>
<proteinExistence type="predicted"/>
<feature type="transmembrane region" description="Helical" evidence="1">
    <location>
        <begin position="72"/>
        <end position="92"/>
    </location>
</feature>
<keyword evidence="1" id="KW-0812">Transmembrane</keyword>
<organism evidence="2 3">
    <name type="scientific">Ureibacillus sinduriensis BLB-1 = JCM 15800</name>
    <dbReference type="NCBI Taxonomy" id="1384057"/>
    <lineage>
        <taxon>Bacteria</taxon>
        <taxon>Bacillati</taxon>
        <taxon>Bacillota</taxon>
        <taxon>Bacilli</taxon>
        <taxon>Bacillales</taxon>
        <taxon>Caryophanaceae</taxon>
        <taxon>Ureibacillus</taxon>
    </lineage>
</organism>
<dbReference type="eggNOG" id="ENOG5030BV6">
    <property type="taxonomic scope" value="Bacteria"/>
</dbReference>
<keyword evidence="1" id="KW-1133">Transmembrane helix</keyword>
<name>A0A0A3I2H2_9BACL</name>
<dbReference type="Proteomes" id="UP000030408">
    <property type="component" value="Unassembled WGS sequence"/>
</dbReference>
<evidence type="ECO:0000313" key="3">
    <source>
        <dbReference type="Proteomes" id="UP000030408"/>
    </source>
</evidence>
<accession>A0A0A3I2H2</accession>
<dbReference type="STRING" id="1384057.CD33_05155"/>
<evidence type="ECO:0008006" key="4">
    <source>
        <dbReference type="Google" id="ProtNLM"/>
    </source>
</evidence>
<gene>
    <name evidence="2" type="ORF">CD33_05155</name>
</gene>